<reference evidence="1 2" key="1">
    <citation type="submission" date="2023-12" db="EMBL/GenBank/DDBJ databases">
        <title>Gut-associated functions are favored during microbiome assembly across C. elegans life.</title>
        <authorList>
            <person name="Zimmermann J."/>
        </authorList>
    </citation>
    <scope>NUCLEOTIDE SEQUENCE [LARGE SCALE GENOMIC DNA]</scope>
    <source>
        <strain evidence="1 2">JUb134</strain>
    </source>
</reference>
<name>A0ABU8Q7M6_9SPHN</name>
<dbReference type="RefSeq" id="WP_132882238.1">
    <property type="nucleotide sequence ID" value="NZ_JBBGZA010000001.1"/>
</dbReference>
<evidence type="ECO:0000313" key="1">
    <source>
        <dbReference type="EMBL" id="MEJ5095516.1"/>
    </source>
</evidence>
<organism evidence="1 2">
    <name type="scientific">Sphingomonas molluscorum</name>
    <dbReference type="NCBI Taxonomy" id="418184"/>
    <lineage>
        <taxon>Bacteria</taxon>
        <taxon>Pseudomonadati</taxon>
        <taxon>Pseudomonadota</taxon>
        <taxon>Alphaproteobacteria</taxon>
        <taxon>Sphingomonadales</taxon>
        <taxon>Sphingomonadaceae</taxon>
        <taxon>Sphingomonas</taxon>
    </lineage>
</organism>
<keyword evidence="2" id="KW-1185">Reference proteome</keyword>
<sequence length="68" mass="8100">MTVTTAHIDEFNATARKLSGYRRKTIDWLAREQPILRYFAKRLRRETRGPKLARRLRRKAQLGRLGSF</sequence>
<comment type="caution">
    <text evidence="1">The sequence shown here is derived from an EMBL/GenBank/DDBJ whole genome shotgun (WGS) entry which is preliminary data.</text>
</comment>
<dbReference type="Proteomes" id="UP001380365">
    <property type="component" value="Unassembled WGS sequence"/>
</dbReference>
<gene>
    <name evidence="1" type="ORF">WH159_13325</name>
</gene>
<protein>
    <submittedName>
        <fullName evidence="1">Uncharacterized protein</fullName>
    </submittedName>
</protein>
<dbReference type="EMBL" id="JBBGZA010000001">
    <property type="protein sequence ID" value="MEJ5095516.1"/>
    <property type="molecule type" value="Genomic_DNA"/>
</dbReference>
<accession>A0ABU8Q7M6</accession>
<evidence type="ECO:0000313" key="2">
    <source>
        <dbReference type="Proteomes" id="UP001380365"/>
    </source>
</evidence>
<proteinExistence type="predicted"/>